<accession>A0ABQ1VMU7</accession>
<evidence type="ECO:0000313" key="4">
    <source>
        <dbReference type="Proteomes" id="UP000640509"/>
    </source>
</evidence>
<feature type="region of interest" description="Disordered" evidence="1">
    <location>
        <begin position="73"/>
        <end position="105"/>
    </location>
</feature>
<dbReference type="Proteomes" id="UP000640509">
    <property type="component" value="Unassembled WGS sequence"/>
</dbReference>
<evidence type="ECO:0000313" key="3">
    <source>
        <dbReference type="EMBL" id="GGF77484.1"/>
    </source>
</evidence>
<evidence type="ECO:0000259" key="2">
    <source>
        <dbReference type="Pfam" id="PF06568"/>
    </source>
</evidence>
<dbReference type="Pfam" id="PF06568">
    <property type="entry name" value="YjiS-like"/>
    <property type="match status" value="1"/>
</dbReference>
<dbReference type="EMBL" id="BMIV01000016">
    <property type="protein sequence ID" value="GGF77484.1"/>
    <property type="molecule type" value="Genomic_DNA"/>
</dbReference>
<keyword evidence="4" id="KW-1185">Reference proteome</keyword>
<organism evidence="3 4">
    <name type="scientific">Paracoccus acridae</name>
    <dbReference type="NCBI Taxonomy" id="1795310"/>
    <lineage>
        <taxon>Bacteria</taxon>
        <taxon>Pseudomonadati</taxon>
        <taxon>Pseudomonadota</taxon>
        <taxon>Alphaproteobacteria</taxon>
        <taxon>Rhodobacterales</taxon>
        <taxon>Paracoccaceae</taxon>
        <taxon>Paracoccus</taxon>
    </lineage>
</organism>
<proteinExistence type="predicted"/>
<gene>
    <name evidence="3" type="ORF">GCM10011402_32580</name>
</gene>
<evidence type="ECO:0000256" key="1">
    <source>
        <dbReference type="SAM" id="MobiDB-lite"/>
    </source>
</evidence>
<protein>
    <recommendedName>
        <fullName evidence="2">YjiS-like domain-containing protein</fullName>
    </recommendedName>
</protein>
<dbReference type="InterPro" id="IPR009506">
    <property type="entry name" value="YjiS-like"/>
</dbReference>
<reference evidence="4" key="1">
    <citation type="journal article" date="2019" name="Int. J. Syst. Evol. Microbiol.">
        <title>The Global Catalogue of Microorganisms (GCM) 10K type strain sequencing project: providing services to taxonomists for standard genome sequencing and annotation.</title>
        <authorList>
            <consortium name="The Broad Institute Genomics Platform"/>
            <consortium name="The Broad Institute Genome Sequencing Center for Infectious Disease"/>
            <person name="Wu L."/>
            <person name="Ma J."/>
        </authorList>
    </citation>
    <scope>NUCLEOTIDE SEQUENCE [LARGE SCALE GENOMIC DNA]</scope>
    <source>
        <strain evidence="4">CGMCC 1.15419</strain>
    </source>
</reference>
<sequence length="117" mass="13294">MSHDPSTTNQLATRMPFRNQGTINLTAAMGRRVKAALCRWQKQRAVRTLQELDDRLLDDIGLTRNDIQKVVDELVGPPPRPGRPEGPSLTRTNEPVPAREARKPGPVWDVYQSWRDL</sequence>
<feature type="domain" description="YjiS-like" evidence="2">
    <location>
        <begin position="35"/>
        <end position="68"/>
    </location>
</feature>
<name>A0ABQ1VMU7_9RHOB</name>
<comment type="caution">
    <text evidence="3">The sequence shown here is derived from an EMBL/GenBank/DDBJ whole genome shotgun (WGS) entry which is preliminary data.</text>
</comment>